<evidence type="ECO:0000313" key="2">
    <source>
        <dbReference type="Proteomes" id="UP000624244"/>
    </source>
</evidence>
<evidence type="ECO:0000313" key="1">
    <source>
        <dbReference type="EMBL" id="KAF5852122.1"/>
    </source>
</evidence>
<accession>A0A8H6DXY5</accession>
<dbReference type="Proteomes" id="UP000624244">
    <property type="component" value="Unassembled WGS sequence"/>
</dbReference>
<name>A0A8H6DXY5_COCSA</name>
<protein>
    <submittedName>
        <fullName evidence="1">Uncharacterized protein</fullName>
    </submittedName>
</protein>
<reference evidence="1" key="1">
    <citation type="submission" date="2019-11" db="EMBL/GenBank/DDBJ databases">
        <title>Bipolaris sorokiniana Genome sequencing.</title>
        <authorList>
            <person name="Wang H."/>
        </authorList>
    </citation>
    <scope>NUCLEOTIDE SEQUENCE</scope>
</reference>
<sequence length="161" mass="17998">MAARQQGSSAMQSSGITSLARWRRVLPALILPPVKPGNTKVHQDLGMRGKRQCQRRISGQWMVPVLQNHAGTGEPYVPCLPTLFLHHHSIDLTLIWLQQARLVGWAPRTAAAVPLQNSRSPIATAPHPHGWETKILPPVPQSRVRREPNQRIVTCCYHRVA</sequence>
<dbReference type="AlphaFoldDB" id="A0A8H6DXY5"/>
<comment type="caution">
    <text evidence="1">The sequence shown here is derived from an EMBL/GenBank/DDBJ whole genome shotgun (WGS) entry which is preliminary data.</text>
</comment>
<gene>
    <name evidence="1" type="ORF">GGP41_000839</name>
</gene>
<proteinExistence type="predicted"/>
<dbReference type="EMBL" id="WNKQ01000004">
    <property type="protein sequence ID" value="KAF5852122.1"/>
    <property type="molecule type" value="Genomic_DNA"/>
</dbReference>
<organism evidence="1 2">
    <name type="scientific">Cochliobolus sativus</name>
    <name type="common">Common root rot and spot blotch fungus</name>
    <name type="synonym">Bipolaris sorokiniana</name>
    <dbReference type="NCBI Taxonomy" id="45130"/>
    <lineage>
        <taxon>Eukaryota</taxon>
        <taxon>Fungi</taxon>
        <taxon>Dikarya</taxon>
        <taxon>Ascomycota</taxon>
        <taxon>Pezizomycotina</taxon>
        <taxon>Dothideomycetes</taxon>
        <taxon>Pleosporomycetidae</taxon>
        <taxon>Pleosporales</taxon>
        <taxon>Pleosporineae</taxon>
        <taxon>Pleosporaceae</taxon>
        <taxon>Bipolaris</taxon>
    </lineage>
</organism>